<dbReference type="AlphaFoldDB" id="A0A075NZC9"/>
<sequence>METRYKVRIKTKVKVRLIATMTLIVLPLALFGLYLFEYKTPQVEIRNHFPAEVIEFPKWNAPKIGKGIYSKYVGYPYYAAVNYKGETYGVGSFKPLYPGTKVCIGAVVKGDSNEVINYVNVDLSNCS</sequence>
<keyword evidence="3" id="KW-1185">Reference proteome</keyword>
<dbReference type="KEGG" id="aal:EP13_09455"/>
<accession>A0A075NZC9</accession>
<dbReference type="EMBL" id="CP008849">
    <property type="protein sequence ID" value="AIF98883.1"/>
    <property type="molecule type" value="Genomic_DNA"/>
</dbReference>
<keyword evidence="1" id="KW-1133">Transmembrane helix</keyword>
<evidence type="ECO:0000313" key="3">
    <source>
        <dbReference type="Proteomes" id="UP000056090"/>
    </source>
</evidence>
<evidence type="ECO:0000313" key="2">
    <source>
        <dbReference type="EMBL" id="AIF98883.1"/>
    </source>
</evidence>
<reference evidence="2 3" key="1">
    <citation type="submission" date="2014-06" db="EMBL/GenBank/DDBJ databases">
        <title>Genomes of Alteromonas australica, a world apart.</title>
        <authorList>
            <person name="Gonzaga A."/>
            <person name="Lopez-Perez M."/>
            <person name="Rodriguez-Valera F."/>
        </authorList>
    </citation>
    <scope>NUCLEOTIDE SEQUENCE [LARGE SCALE GENOMIC DNA]</scope>
    <source>
        <strain evidence="2 3">H 17</strain>
    </source>
</reference>
<keyword evidence="1" id="KW-0812">Transmembrane</keyword>
<protein>
    <submittedName>
        <fullName evidence="2">Uncharacterized protein</fullName>
    </submittedName>
</protein>
<gene>
    <name evidence="2" type="ORF">EP13_09455</name>
</gene>
<dbReference type="Proteomes" id="UP000056090">
    <property type="component" value="Chromosome"/>
</dbReference>
<organism evidence="2 3">
    <name type="scientific">Alteromonas australica</name>
    <dbReference type="NCBI Taxonomy" id="589873"/>
    <lineage>
        <taxon>Bacteria</taxon>
        <taxon>Pseudomonadati</taxon>
        <taxon>Pseudomonadota</taxon>
        <taxon>Gammaproteobacteria</taxon>
        <taxon>Alteromonadales</taxon>
        <taxon>Alteromonadaceae</taxon>
        <taxon>Alteromonas/Salinimonas group</taxon>
        <taxon>Alteromonas</taxon>
    </lineage>
</organism>
<keyword evidence="1" id="KW-0472">Membrane</keyword>
<evidence type="ECO:0000256" key="1">
    <source>
        <dbReference type="SAM" id="Phobius"/>
    </source>
</evidence>
<feature type="transmembrane region" description="Helical" evidence="1">
    <location>
        <begin position="15"/>
        <end position="36"/>
    </location>
</feature>
<name>A0A075NZC9_9ALTE</name>
<proteinExistence type="predicted"/>